<dbReference type="KEGG" id="bpl:BURPS1106A_A0979"/>
<proteinExistence type="predicted"/>
<dbReference type="Proteomes" id="UP000006738">
    <property type="component" value="Chromosome II"/>
</dbReference>
<dbReference type="AlphaFoldDB" id="A3P3V5"/>
<sequence length="66" mass="6903">MTARRPVRPTRGAHAASVGGSVRALAVAAAGLRMHDRACRSVACRSCRSVVSRSWGDRGAIDGLID</sequence>
<reference evidence="2" key="1">
    <citation type="submission" date="2007-02" db="EMBL/GenBank/DDBJ databases">
        <authorList>
            <person name="DeShazer D."/>
            <person name="Woods D.E."/>
            <person name="Nierman W.C."/>
        </authorList>
    </citation>
    <scope>NUCLEOTIDE SEQUENCE [LARGE SCALE GENOMIC DNA]</scope>
    <source>
        <strain evidence="2">1106a</strain>
    </source>
</reference>
<evidence type="ECO:0000313" key="1">
    <source>
        <dbReference type="EMBL" id="ABN95511.1"/>
    </source>
</evidence>
<organism evidence="1 2">
    <name type="scientific">Burkholderia pseudomallei (strain 1106a)</name>
    <dbReference type="NCBI Taxonomy" id="357348"/>
    <lineage>
        <taxon>Bacteria</taxon>
        <taxon>Pseudomonadati</taxon>
        <taxon>Pseudomonadota</taxon>
        <taxon>Betaproteobacteria</taxon>
        <taxon>Burkholderiales</taxon>
        <taxon>Burkholderiaceae</taxon>
        <taxon>Burkholderia</taxon>
        <taxon>pseudomallei group</taxon>
    </lineage>
</organism>
<protein>
    <submittedName>
        <fullName evidence="1">Uncharacterized protein</fullName>
    </submittedName>
</protein>
<dbReference type="EMBL" id="CP000573">
    <property type="protein sequence ID" value="ABN95511.1"/>
    <property type="molecule type" value="Genomic_DNA"/>
</dbReference>
<accession>A3P3V5</accession>
<name>A3P3V5_BURP0</name>
<dbReference type="HOGENOM" id="CLU_2822799_0_0_4"/>
<gene>
    <name evidence="1" type="ordered locus">BURPS1106A_A0979</name>
</gene>
<evidence type="ECO:0000313" key="2">
    <source>
        <dbReference type="Proteomes" id="UP000006738"/>
    </source>
</evidence>